<organism evidence="3 4">
    <name type="scientific">Pristionchus fissidentatus</name>
    <dbReference type="NCBI Taxonomy" id="1538716"/>
    <lineage>
        <taxon>Eukaryota</taxon>
        <taxon>Metazoa</taxon>
        <taxon>Ecdysozoa</taxon>
        <taxon>Nematoda</taxon>
        <taxon>Chromadorea</taxon>
        <taxon>Rhabditida</taxon>
        <taxon>Rhabditina</taxon>
        <taxon>Diplogasteromorpha</taxon>
        <taxon>Diplogasteroidea</taxon>
        <taxon>Neodiplogasteridae</taxon>
        <taxon>Pristionchus</taxon>
    </lineage>
</organism>
<feature type="compositionally biased region" description="Low complexity" evidence="1">
    <location>
        <begin position="335"/>
        <end position="347"/>
    </location>
</feature>
<gene>
    <name evidence="3" type="ORF">PFISCL1PPCAC_10361</name>
</gene>
<feature type="domain" description="RGS" evidence="2">
    <location>
        <begin position="52"/>
        <end position="174"/>
    </location>
</feature>
<dbReference type="AlphaFoldDB" id="A0AAV5VKZ1"/>
<dbReference type="Proteomes" id="UP001432322">
    <property type="component" value="Unassembled WGS sequence"/>
</dbReference>
<dbReference type="InterPro" id="IPR052246">
    <property type="entry name" value="Cell_Polariz_PKAAnc"/>
</dbReference>
<feature type="domain" description="RGS" evidence="2">
    <location>
        <begin position="186"/>
        <end position="309"/>
    </location>
</feature>
<protein>
    <recommendedName>
        <fullName evidence="2">RGS domain-containing protein</fullName>
    </recommendedName>
</protein>
<evidence type="ECO:0000313" key="4">
    <source>
        <dbReference type="Proteomes" id="UP001432322"/>
    </source>
</evidence>
<dbReference type="InterPro" id="IPR036305">
    <property type="entry name" value="RGS_sf"/>
</dbReference>
<accession>A0AAV5VKZ1</accession>
<feature type="region of interest" description="Disordered" evidence="1">
    <location>
        <begin position="327"/>
        <end position="347"/>
    </location>
</feature>
<dbReference type="SMART" id="SM00315">
    <property type="entry name" value="RGS"/>
    <property type="match status" value="2"/>
</dbReference>
<keyword evidence="4" id="KW-1185">Reference proteome</keyword>
<dbReference type="GO" id="GO:0005739">
    <property type="term" value="C:mitochondrion"/>
    <property type="evidence" value="ECO:0007669"/>
    <property type="project" value="TreeGrafter"/>
</dbReference>
<dbReference type="GO" id="GO:0008104">
    <property type="term" value="P:intracellular protein localization"/>
    <property type="evidence" value="ECO:0007669"/>
    <property type="project" value="TreeGrafter"/>
</dbReference>
<dbReference type="PROSITE" id="PS50132">
    <property type="entry name" value="RGS"/>
    <property type="match status" value="2"/>
</dbReference>
<dbReference type="CDD" id="cd07440">
    <property type="entry name" value="RGS"/>
    <property type="match status" value="1"/>
</dbReference>
<comment type="caution">
    <text evidence="3">The sequence shown here is derived from an EMBL/GenBank/DDBJ whole genome shotgun (WGS) entry which is preliminary data.</text>
</comment>
<dbReference type="InterPro" id="IPR016137">
    <property type="entry name" value="RGS"/>
</dbReference>
<evidence type="ECO:0000259" key="2">
    <source>
        <dbReference type="PROSITE" id="PS50132"/>
    </source>
</evidence>
<reference evidence="3" key="1">
    <citation type="submission" date="2023-10" db="EMBL/GenBank/DDBJ databases">
        <title>Genome assembly of Pristionchus species.</title>
        <authorList>
            <person name="Yoshida K."/>
            <person name="Sommer R.J."/>
        </authorList>
    </citation>
    <scope>NUCLEOTIDE SEQUENCE</scope>
    <source>
        <strain evidence="3">RS5133</strain>
    </source>
</reference>
<dbReference type="SUPFAM" id="SSF48097">
    <property type="entry name" value="Regulator of G-protein signaling, RGS"/>
    <property type="match status" value="2"/>
</dbReference>
<proteinExistence type="predicted"/>
<evidence type="ECO:0000313" key="3">
    <source>
        <dbReference type="EMBL" id="GMT19064.1"/>
    </source>
</evidence>
<dbReference type="InterPro" id="IPR044926">
    <property type="entry name" value="RGS_subdomain_2"/>
</dbReference>
<evidence type="ECO:0000256" key="1">
    <source>
        <dbReference type="SAM" id="MobiDB-lite"/>
    </source>
</evidence>
<dbReference type="PANTHER" id="PTHR13155">
    <property type="entry name" value="A-KINASE ANCHOR PROTEINS"/>
    <property type="match status" value="1"/>
</dbReference>
<dbReference type="PANTHER" id="PTHR13155:SF1">
    <property type="entry name" value="A-KINASE ANCHOR PROTEIN 10, MITOCHONDRIAL"/>
    <property type="match status" value="1"/>
</dbReference>
<dbReference type="Pfam" id="PF00615">
    <property type="entry name" value="RGS"/>
    <property type="match status" value="2"/>
</dbReference>
<sequence>MNKAVSFINRIKKSSSVSSGPSSSSAGLREAGDPQVVLNDSVHGRHVRLAHSIDSLLSDPSAISYFIHFFESSGKVNLINFWIHVRSFKDSTSLGNVSMAGLLLSDARRIYEKYVDEKSRHNIGLPKVISSPLKDSIDKEEVNDDIFNDAQKFVYHLFKLRYFDEFKKSIYYKKHEFDVFHNTTFDLEDLMYSQDLLPIVMESVDDEIDRNRTQFILAVHMFESDSSEGNDEEIEADAMAIYERFISLQARMSMDVSDSTRTHIESLICTTEGKPARNCFEAAKKATLAILSRKYRQSITESTVFKDYLQELNMSIENTIELPSLYRRSDRTDSHSGTSSSNGTTVSMPRLIDYLERRWSTSSTSTTVNSNVNSPRSSRLAEVDELGRYKPLYDNSLVSVKKEGKMKNRLRKYIDKNGLREEEMADEVARTIIADVIASTNSRH</sequence>
<dbReference type="EMBL" id="BTSY01000003">
    <property type="protein sequence ID" value="GMT19064.1"/>
    <property type="molecule type" value="Genomic_DNA"/>
</dbReference>
<dbReference type="GO" id="GO:0005886">
    <property type="term" value="C:plasma membrane"/>
    <property type="evidence" value="ECO:0007669"/>
    <property type="project" value="TreeGrafter"/>
</dbReference>
<dbReference type="Gene3D" id="1.10.167.10">
    <property type="entry name" value="Regulator of G-protein Signalling 4, domain 2"/>
    <property type="match status" value="2"/>
</dbReference>
<name>A0AAV5VKZ1_9BILA</name>